<feature type="transmembrane region" description="Helical" evidence="1">
    <location>
        <begin position="216"/>
        <end position="240"/>
    </location>
</feature>
<reference evidence="2 3" key="1">
    <citation type="submission" date="2014-10" db="EMBL/GenBank/DDBJ databases">
        <title>Pedobacter Kyungheensis.</title>
        <authorList>
            <person name="Anderson B.M."/>
            <person name="Newman J.D."/>
        </authorList>
    </citation>
    <scope>NUCLEOTIDE SEQUENCE [LARGE SCALE GENOMIC DNA]</scope>
    <source>
        <strain evidence="2 3">KACC 16221</strain>
    </source>
</reference>
<protein>
    <submittedName>
        <fullName evidence="2">ABC transporter permease</fullName>
    </submittedName>
</protein>
<feature type="transmembrane region" description="Helical" evidence="1">
    <location>
        <begin position="246"/>
        <end position="265"/>
    </location>
</feature>
<dbReference type="GO" id="GO:0005886">
    <property type="term" value="C:plasma membrane"/>
    <property type="evidence" value="ECO:0007669"/>
    <property type="project" value="UniProtKB-SubCell"/>
</dbReference>
<dbReference type="EMBL" id="JSYN01000002">
    <property type="protein sequence ID" value="KIA96447.1"/>
    <property type="molecule type" value="Genomic_DNA"/>
</dbReference>
<feature type="transmembrane region" description="Helical" evidence="1">
    <location>
        <begin position="21"/>
        <end position="41"/>
    </location>
</feature>
<feature type="transmembrane region" description="Helical" evidence="1">
    <location>
        <begin position="129"/>
        <end position="148"/>
    </location>
</feature>
<keyword evidence="1" id="KW-0812">Transmembrane</keyword>
<keyword evidence="1" id="KW-0472">Membrane</keyword>
<evidence type="ECO:0000313" key="2">
    <source>
        <dbReference type="EMBL" id="KIA96447.1"/>
    </source>
</evidence>
<dbReference type="GO" id="GO:0140359">
    <property type="term" value="F:ABC-type transporter activity"/>
    <property type="evidence" value="ECO:0007669"/>
    <property type="project" value="InterPro"/>
</dbReference>
<dbReference type="PANTHER" id="PTHR43471:SF1">
    <property type="entry name" value="ABC TRANSPORTER PERMEASE PROTEIN NOSY-RELATED"/>
    <property type="match status" value="1"/>
</dbReference>
<gene>
    <name evidence="2" type="ORF">OC25_01440</name>
</gene>
<dbReference type="Proteomes" id="UP000031246">
    <property type="component" value="Unassembled WGS sequence"/>
</dbReference>
<feature type="transmembrane region" description="Helical" evidence="1">
    <location>
        <begin position="454"/>
        <end position="478"/>
    </location>
</feature>
<evidence type="ECO:0000313" key="3">
    <source>
        <dbReference type="Proteomes" id="UP000031246"/>
    </source>
</evidence>
<name>A0A0C1FU50_9SPHI</name>
<keyword evidence="1" id="KW-1133">Transmembrane helix</keyword>
<dbReference type="Pfam" id="PF12040">
    <property type="entry name" value="DUF3526"/>
    <property type="match status" value="1"/>
</dbReference>
<organism evidence="2 3">
    <name type="scientific">Pedobacter kyungheensis</name>
    <dbReference type="NCBI Taxonomy" id="1069985"/>
    <lineage>
        <taxon>Bacteria</taxon>
        <taxon>Pseudomonadati</taxon>
        <taxon>Bacteroidota</taxon>
        <taxon>Sphingobacteriia</taxon>
        <taxon>Sphingobacteriales</taxon>
        <taxon>Sphingobacteriaceae</taxon>
        <taxon>Pedobacter</taxon>
    </lineage>
</organism>
<feature type="transmembrane region" description="Helical" evidence="1">
    <location>
        <begin position="179"/>
        <end position="204"/>
    </location>
</feature>
<evidence type="ECO:0000256" key="1">
    <source>
        <dbReference type="SAM" id="Phobius"/>
    </source>
</evidence>
<comment type="caution">
    <text evidence="2">The sequence shown here is derived from an EMBL/GenBank/DDBJ whole genome shotgun (WGS) entry which is preliminary data.</text>
</comment>
<keyword evidence="3" id="KW-1185">Reference proteome</keyword>
<dbReference type="InterPro" id="IPR021913">
    <property type="entry name" value="DUF3526"/>
</dbReference>
<dbReference type="Pfam" id="PF12679">
    <property type="entry name" value="ABC2_membrane_2"/>
    <property type="match status" value="1"/>
</dbReference>
<dbReference type="AlphaFoldDB" id="A0A0C1FU50"/>
<dbReference type="RefSeq" id="WP_039470986.1">
    <property type="nucleotide sequence ID" value="NZ_JSYN01000002.1"/>
</dbReference>
<dbReference type="PANTHER" id="PTHR43471">
    <property type="entry name" value="ABC TRANSPORTER PERMEASE"/>
    <property type="match status" value="1"/>
</dbReference>
<proteinExistence type="predicted"/>
<accession>A0A0C1FU50</accession>
<sequence>MSNIITTIAKQTFKTAFSNKATLALLILLGVSLCLATYVGWQNYKSQQNQRLHYKALVRAQWLAKPDKHPHRMAHYGYLAFREKHELSFFDFGIESFAGVSIFLEAHKQNTVNFSEASFANGMLRFGEISVAMVLQLLVPLLIFFLGYNSISAERESGTLKILLCQNVSWKQLLWGKTLGIISVCLSIFLPLILLTILLWASLSNWEINPDSSLRLLMLILCYSVYFFIVSAITVLVSAYHQSSKAALTTLLACWIFFMVIMPRITQAIGDKIHPSPSKIEFADAIAADISRQGDSHNPDDVHYASIKDSLLKAYKVNDVKKLPFNYGGYIMAEGEKISSKIYSNHQRQLNATFEKQNRLTVLSGFLNPYLSLKNVSMALTASDFKTFVDFQNQAETYRYGLAQKMNKLQIDKISNIAPGETAKPLAISRSNWAQQPDFNYRFSHLGTVLKSELLALASLLCWLTLVIIMIQCTARWVKTIPNQN</sequence>